<feature type="compositionally biased region" description="Polar residues" evidence="1">
    <location>
        <begin position="384"/>
        <end position="395"/>
    </location>
</feature>
<dbReference type="AlphaFoldDB" id="U4KVT8"/>
<protein>
    <submittedName>
        <fullName evidence="2">Uncharacterized protein</fullName>
    </submittedName>
</protein>
<evidence type="ECO:0000313" key="3">
    <source>
        <dbReference type="Proteomes" id="UP000018144"/>
    </source>
</evidence>
<evidence type="ECO:0000313" key="2">
    <source>
        <dbReference type="EMBL" id="CCX05748.1"/>
    </source>
</evidence>
<dbReference type="EMBL" id="HF935272">
    <property type="protein sequence ID" value="CCX05748.1"/>
    <property type="molecule type" value="Genomic_DNA"/>
</dbReference>
<feature type="region of interest" description="Disordered" evidence="1">
    <location>
        <begin position="83"/>
        <end position="107"/>
    </location>
</feature>
<dbReference type="OMA" id="REGWMVG"/>
<organism evidence="2 3">
    <name type="scientific">Pyronema omphalodes (strain CBS 100304)</name>
    <name type="common">Pyronema confluens</name>
    <dbReference type="NCBI Taxonomy" id="1076935"/>
    <lineage>
        <taxon>Eukaryota</taxon>
        <taxon>Fungi</taxon>
        <taxon>Dikarya</taxon>
        <taxon>Ascomycota</taxon>
        <taxon>Pezizomycotina</taxon>
        <taxon>Pezizomycetes</taxon>
        <taxon>Pezizales</taxon>
        <taxon>Pyronemataceae</taxon>
        <taxon>Pyronema</taxon>
    </lineage>
</organism>
<dbReference type="Proteomes" id="UP000018144">
    <property type="component" value="Unassembled WGS sequence"/>
</dbReference>
<keyword evidence="3" id="KW-1185">Reference proteome</keyword>
<dbReference type="OrthoDB" id="5344482at2759"/>
<gene>
    <name evidence="2" type="ORF">PCON_05335</name>
</gene>
<proteinExistence type="predicted"/>
<accession>U4KVT8</accession>
<feature type="region of interest" description="Disordered" evidence="1">
    <location>
        <begin position="375"/>
        <end position="403"/>
    </location>
</feature>
<dbReference type="STRING" id="1076935.U4KVT8"/>
<name>U4KVT8_PYROM</name>
<evidence type="ECO:0000256" key="1">
    <source>
        <dbReference type="SAM" id="MobiDB-lite"/>
    </source>
</evidence>
<sequence>MGIPTLSNPRVLIETATGKSAATKVICVSWELNDDKEKADGEWSVEWDDMYADCSEDVRSARSEQGGYFALDTARTPKTAVFDHQQIQHPPPPPPPQQNYDEPLPTGPLSTARLLEFENGLNFPDASNEDDLPTFFSNRPIVQAPTQIMSDPISVSKKTEVLFLLAPATPMPQSIKIFFTPTWTPSNTPPSQLAEIRILDYGAGEGLHTAWATKRLDDLQALQEIAKELEREGSRGTGQGRLKVGVEGFGMDEEAVRREGWMVGEEQVWVVERFLSCNLDQGSDTPNNSVMDPFAGLGISTGLSFTDQPTVLERQTTDADEETEEEDLFALPLSPRSPDMAVSPFSMFRGEALGLPKSLHLGSKLRQVDSIDTCLGLPTDRSTDVTPTNKNSTGAPLTPPRET</sequence>
<reference evidence="2 3" key="1">
    <citation type="journal article" date="2013" name="PLoS Genet.">
        <title>The genome and development-dependent transcriptomes of Pyronema confluens: a window into fungal evolution.</title>
        <authorList>
            <person name="Traeger S."/>
            <person name="Altegoer F."/>
            <person name="Freitag M."/>
            <person name="Gabaldon T."/>
            <person name="Kempken F."/>
            <person name="Kumar A."/>
            <person name="Marcet-Houben M."/>
            <person name="Poggeler S."/>
            <person name="Stajich J.E."/>
            <person name="Nowrousian M."/>
        </authorList>
    </citation>
    <scope>NUCLEOTIDE SEQUENCE [LARGE SCALE GENOMIC DNA]</scope>
    <source>
        <strain evidence="3">CBS 100304</strain>
        <tissue evidence="2">Vegetative mycelium</tissue>
    </source>
</reference>